<evidence type="ECO:0000313" key="2">
    <source>
        <dbReference type="Proteomes" id="UP001060215"/>
    </source>
</evidence>
<comment type="caution">
    <text evidence="1">The sequence shown here is derived from an EMBL/GenBank/DDBJ whole genome shotgun (WGS) entry which is preliminary data.</text>
</comment>
<reference evidence="1 2" key="1">
    <citation type="journal article" date="2022" name="Plant J.">
        <title>Chromosome-level genome of Camellia lanceoleosa provides a valuable resource for understanding genome evolution and self-incompatibility.</title>
        <authorList>
            <person name="Gong W."/>
            <person name="Xiao S."/>
            <person name="Wang L."/>
            <person name="Liao Z."/>
            <person name="Chang Y."/>
            <person name="Mo W."/>
            <person name="Hu G."/>
            <person name="Li W."/>
            <person name="Zhao G."/>
            <person name="Zhu H."/>
            <person name="Hu X."/>
            <person name="Ji K."/>
            <person name="Xiang X."/>
            <person name="Song Q."/>
            <person name="Yuan D."/>
            <person name="Jin S."/>
            <person name="Zhang L."/>
        </authorList>
    </citation>
    <scope>NUCLEOTIDE SEQUENCE [LARGE SCALE GENOMIC DNA]</scope>
    <source>
        <strain evidence="1">SQ_2022a</strain>
    </source>
</reference>
<dbReference type="Proteomes" id="UP001060215">
    <property type="component" value="Chromosome 9"/>
</dbReference>
<organism evidence="1 2">
    <name type="scientific">Camellia lanceoleosa</name>
    <dbReference type="NCBI Taxonomy" id="1840588"/>
    <lineage>
        <taxon>Eukaryota</taxon>
        <taxon>Viridiplantae</taxon>
        <taxon>Streptophyta</taxon>
        <taxon>Embryophyta</taxon>
        <taxon>Tracheophyta</taxon>
        <taxon>Spermatophyta</taxon>
        <taxon>Magnoliopsida</taxon>
        <taxon>eudicotyledons</taxon>
        <taxon>Gunneridae</taxon>
        <taxon>Pentapetalae</taxon>
        <taxon>asterids</taxon>
        <taxon>Ericales</taxon>
        <taxon>Theaceae</taxon>
        <taxon>Camellia</taxon>
    </lineage>
</organism>
<protein>
    <submittedName>
        <fullName evidence="1">Uncharacterized protein</fullName>
    </submittedName>
</protein>
<keyword evidence="2" id="KW-1185">Reference proteome</keyword>
<evidence type="ECO:0000313" key="1">
    <source>
        <dbReference type="EMBL" id="KAI8003393.1"/>
    </source>
</evidence>
<name>A0ACC0GQB0_9ERIC</name>
<proteinExistence type="predicted"/>
<gene>
    <name evidence="1" type="ORF">LOK49_LG08G01239</name>
</gene>
<accession>A0ACC0GQB0</accession>
<sequence length="236" mass="26115">MAQWQETREDVDGQQKQRKASLPVRLAGGSDGSICDHRAVKVCEVGGIIGKILKGNFKLRGQRREQVYIPVSAFGDGWEGVALVIDGFGLCVAKASRPIGFRKVSSTFAAECESVGVVRSEVEVEVDWFRILDRSLVGKLGGLGGKGLSFATISDWVARWWKHSGKVDVRPLGDKAFLFVLSSRGEAEAPLRRRWTVEGCDLLLEWWSPLALCTPAKTSRPEKSVWIWLMGLPIYL</sequence>
<dbReference type="EMBL" id="CM045766">
    <property type="protein sequence ID" value="KAI8003393.1"/>
    <property type="molecule type" value="Genomic_DNA"/>
</dbReference>